<organism evidence="1 2">
    <name type="scientific">Rhodovulum marinum</name>
    <dbReference type="NCBI Taxonomy" id="320662"/>
    <lineage>
        <taxon>Bacteria</taxon>
        <taxon>Pseudomonadati</taxon>
        <taxon>Pseudomonadota</taxon>
        <taxon>Alphaproteobacteria</taxon>
        <taxon>Rhodobacterales</taxon>
        <taxon>Paracoccaceae</taxon>
        <taxon>Rhodovulum</taxon>
    </lineage>
</organism>
<protein>
    <recommendedName>
        <fullName evidence="3">Permease</fullName>
    </recommendedName>
</protein>
<keyword evidence="2" id="KW-1185">Reference proteome</keyword>
<dbReference type="EMBL" id="SLXP01000003">
    <property type="protein sequence ID" value="TCP42339.1"/>
    <property type="molecule type" value="Genomic_DNA"/>
</dbReference>
<sequence length="113" mass="12605">MATLEAPQAEDAGVRAVLEEAEEHYRRTIRALNDIIEEVEAGNTERARALRGALSDLGKAVQTAFDERLRVDKLLRQESGGTREHTLDLVTARLEVGRRLDRLRTTRGTDGLP</sequence>
<evidence type="ECO:0008006" key="3">
    <source>
        <dbReference type="Google" id="ProtNLM"/>
    </source>
</evidence>
<evidence type="ECO:0000313" key="1">
    <source>
        <dbReference type="EMBL" id="TCP42339.1"/>
    </source>
</evidence>
<proteinExistence type="predicted"/>
<name>A0A4R2Q1R5_9RHOB</name>
<accession>A0A4R2Q1R5</accession>
<comment type="caution">
    <text evidence="1">The sequence shown here is derived from an EMBL/GenBank/DDBJ whole genome shotgun (WGS) entry which is preliminary data.</text>
</comment>
<dbReference type="RefSeq" id="WP_132461472.1">
    <property type="nucleotide sequence ID" value="NZ_SLXP01000003.1"/>
</dbReference>
<dbReference type="OrthoDB" id="7873197at2"/>
<gene>
    <name evidence="1" type="ORF">EV662_103246</name>
</gene>
<evidence type="ECO:0000313" key="2">
    <source>
        <dbReference type="Proteomes" id="UP000294835"/>
    </source>
</evidence>
<reference evidence="1 2" key="1">
    <citation type="submission" date="2019-03" db="EMBL/GenBank/DDBJ databases">
        <title>Genomic Encyclopedia of Type Strains, Phase IV (KMG-IV): sequencing the most valuable type-strain genomes for metagenomic binning, comparative biology and taxonomic classification.</title>
        <authorList>
            <person name="Goeker M."/>
        </authorList>
    </citation>
    <scope>NUCLEOTIDE SEQUENCE [LARGE SCALE GENOMIC DNA]</scope>
    <source>
        <strain evidence="1 2">DSM 18063</strain>
    </source>
</reference>
<dbReference type="Proteomes" id="UP000294835">
    <property type="component" value="Unassembled WGS sequence"/>
</dbReference>
<dbReference type="AlphaFoldDB" id="A0A4R2Q1R5"/>